<dbReference type="PANTHER" id="PTHR33164:SF43">
    <property type="entry name" value="HTH-TYPE TRANSCRIPTIONAL REPRESSOR YETL"/>
    <property type="match status" value="1"/>
</dbReference>
<dbReference type="AlphaFoldDB" id="H5SUA0"/>
<name>H5SUA0_ACEAU</name>
<dbReference type="GO" id="GO:0003700">
    <property type="term" value="F:DNA-binding transcription factor activity"/>
    <property type="evidence" value="ECO:0007669"/>
    <property type="project" value="InterPro"/>
</dbReference>
<protein>
    <submittedName>
        <fullName evidence="5">MarR family transcriptional regulator</fullName>
    </submittedName>
</protein>
<proteinExistence type="predicted"/>
<dbReference type="Gene3D" id="1.10.10.10">
    <property type="entry name" value="Winged helix-like DNA-binding domain superfamily/Winged helix DNA-binding domain"/>
    <property type="match status" value="1"/>
</dbReference>
<evidence type="ECO:0000256" key="3">
    <source>
        <dbReference type="ARBA" id="ARBA00023163"/>
    </source>
</evidence>
<evidence type="ECO:0000256" key="1">
    <source>
        <dbReference type="ARBA" id="ARBA00023015"/>
    </source>
</evidence>
<evidence type="ECO:0000313" key="5">
    <source>
        <dbReference type="EMBL" id="BAL60100.1"/>
    </source>
</evidence>
<dbReference type="InterPro" id="IPR039422">
    <property type="entry name" value="MarR/SlyA-like"/>
</dbReference>
<dbReference type="InterPro" id="IPR036390">
    <property type="entry name" value="WH_DNA-bd_sf"/>
</dbReference>
<dbReference type="PROSITE" id="PS50995">
    <property type="entry name" value="HTH_MARR_2"/>
    <property type="match status" value="1"/>
</dbReference>
<reference evidence="5" key="1">
    <citation type="journal article" date="2005" name="Environ. Microbiol.">
        <title>Genetic and functional properties of uncultivated thermophilic crenarchaeotes from a subsurface gold mine as revealed by analysis of genome fragments.</title>
        <authorList>
            <person name="Nunoura T."/>
            <person name="Hirayama H."/>
            <person name="Takami H."/>
            <person name="Oida H."/>
            <person name="Nishi S."/>
            <person name="Shimamura S."/>
            <person name="Suzuki Y."/>
            <person name="Inagaki F."/>
            <person name="Takai K."/>
            <person name="Nealson K.H."/>
            <person name="Horikoshi K."/>
        </authorList>
    </citation>
    <scope>NUCLEOTIDE SEQUENCE</scope>
</reference>
<evidence type="ECO:0000259" key="4">
    <source>
        <dbReference type="PROSITE" id="PS50995"/>
    </source>
</evidence>
<dbReference type="PROSITE" id="PS01117">
    <property type="entry name" value="HTH_MARR_1"/>
    <property type="match status" value="1"/>
</dbReference>
<feature type="domain" description="HTH marR-type" evidence="4">
    <location>
        <begin position="5"/>
        <end position="138"/>
    </location>
</feature>
<gene>
    <name evidence="5" type="ORF">HGMM_OP4C736</name>
</gene>
<evidence type="ECO:0000256" key="2">
    <source>
        <dbReference type="ARBA" id="ARBA00023125"/>
    </source>
</evidence>
<accession>H5SUA0</accession>
<dbReference type="PANTHER" id="PTHR33164">
    <property type="entry name" value="TRANSCRIPTIONAL REGULATOR, MARR FAMILY"/>
    <property type="match status" value="1"/>
</dbReference>
<keyword evidence="2" id="KW-0238">DNA-binding</keyword>
<dbReference type="PRINTS" id="PR00598">
    <property type="entry name" value="HTHMARR"/>
</dbReference>
<keyword evidence="1" id="KW-0805">Transcription regulation</keyword>
<dbReference type="InterPro" id="IPR000835">
    <property type="entry name" value="HTH_MarR-typ"/>
</dbReference>
<dbReference type="InterPro" id="IPR036388">
    <property type="entry name" value="WH-like_DNA-bd_sf"/>
</dbReference>
<dbReference type="Pfam" id="PF12802">
    <property type="entry name" value="MarR_2"/>
    <property type="match status" value="1"/>
</dbReference>
<sequence length="206" mass="23114">MNELDGKIISALERLAHVLKTLLWEEATASRLSPIQIQTLVYLNSHTEELCRVGQLAQEFSLTPATMSDAVTSLEAKGLLTRTSCPEDRRAQTLRLTAQGRRQAEKLSHWAEALHEQLQNFSPEEKEQALKFLLRLIESLYRAGIITVARICLTCRFFRPNVHRDSPAPHHCALMDKPLAESDLRVDCPEHQTSSGPCAVPPQAAR</sequence>
<dbReference type="SUPFAM" id="SSF46785">
    <property type="entry name" value="Winged helix' DNA-binding domain"/>
    <property type="match status" value="1"/>
</dbReference>
<dbReference type="InterPro" id="IPR023187">
    <property type="entry name" value="Tscrpt_reg_MarR-type_CS"/>
</dbReference>
<dbReference type="GO" id="GO:0006950">
    <property type="term" value="P:response to stress"/>
    <property type="evidence" value="ECO:0007669"/>
    <property type="project" value="TreeGrafter"/>
</dbReference>
<dbReference type="GO" id="GO:0003677">
    <property type="term" value="F:DNA binding"/>
    <property type="evidence" value="ECO:0007669"/>
    <property type="project" value="UniProtKB-KW"/>
</dbReference>
<dbReference type="EMBL" id="AP011803">
    <property type="protein sequence ID" value="BAL60100.1"/>
    <property type="molecule type" value="Genomic_DNA"/>
</dbReference>
<reference evidence="5" key="2">
    <citation type="journal article" date="2012" name="PLoS ONE">
        <title>A Deeply Branching Thermophilic Bacterium with an Ancient Acetyl-CoA Pathway Dominates a Subsurface Ecosystem.</title>
        <authorList>
            <person name="Takami H."/>
            <person name="Noguchi H."/>
            <person name="Takaki Y."/>
            <person name="Uchiyama I."/>
            <person name="Toyoda A."/>
            <person name="Nishi S."/>
            <person name="Chee G.-J."/>
            <person name="Arai W."/>
            <person name="Nunoura T."/>
            <person name="Itoh T."/>
            <person name="Hattori M."/>
            <person name="Takai K."/>
        </authorList>
    </citation>
    <scope>NUCLEOTIDE SEQUENCE</scope>
</reference>
<dbReference type="SMART" id="SM00347">
    <property type="entry name" value="HTH_MARR"/>
    <property type="match status" value="1"/>
</dbReference>
<organism evidence="5">
    <name type="scientific">Acetithermum autotrophicum</name>
    <dbReference type="NCBI Taxonomy" id="1446466"/>
    <lineage>
        <taxon>Bacteria</taxon>
        <taxon>Candidatus Bipolaricaulota</taxon>
        <taxon>Candidatus Acetithermum</taxon>
    </lineage>
</organism>
<keyword evidence="3" id="KW-0804">Transcription</keyword>